<feature type="domain" description="C2H2-type" evidence="13">
    <location>
        <begin position="129"/>
        <end position="156"/>
    </location>
</feature>
<dbReference type="FunFam" id="3.30.160.60:FF:000226">
    <property type="entry name" value="Zinc finger protein 236 variant"/>
    <property type="match status" value="1"/>
</dbReference>
<evidence type="ECO:0000256" key="11">
    <source>
        <dbReference type="ARBA" id="ARBA00023242"/>
    </source>
</evidence>
<dbReference type="Pfam" id="PF00096">
    <property type="entry name" value="zf-C2H2"/>
    <property type="match status" value="5"/>
</dbReference>
<dbReference type="PANTHER" id="PTHR23235:SF120">
    <property type="entry name" value="KRUPPEL-LIKE FACTOR 15"/>
    <property type="match status" value="1"/>
</dbReference>
<name>A0AAV4TV92_9ARAC</name>
<feature type="domain" description="C2H2-type" evidence="13">
    <location>
        <begin position="213"/>
        <end position="240"/>
    </location>
</feature>
<feature type="domain" description="C2H2-type" evidence="13">
    <location>
        <begin position="157"/>
        <end position="184"/>
    </location>
</feature>
<keyword evidence="11" id="KW-0539">Nucleus</keyword>
<evidence type="ECO:0000256" key="4">
    <source>
        <dbReference type="ARBA" id="ARBA00022723"/>
    </source>
</evidence>
<evidence type="ECO:0000256" key="3">
    <source>
        <dbReference type="ARBA" id="ARBA00006991"/>
    </source>
</evidence>
<feature type="domain" description="C2H2-type" evidence="13">
    <location>
        <begin position="241"/>
        <end position="268"/>
    </location>
</feature>
<dbReference type="FunFam" id="3.30.160.60:FF:001158">
    <property type="entry name" value="zinc finger protein 22"/>
    <property type="match status" value="2"/>
</dbReference>
<dbReference type="SMART" id="SM00355">
    <property type="entry name" value="ZnF_C2H2"/>
    <property type="match status" value="5"/>
</dbReference>
<evidence type="ECO:0000256" key="8">
    <source>
        <dbReference type="ARBA" id="ARBA00023015"/>
    </source>
</evidence>
<dbReference type="FunFam" id="3.30.160.60:FF:000023">
    <property type="entry name" value="zinc finger protein 37 homolog"/>
    <property type="match status" value="1"/>
</dbReference>
<evidence type="ECO:0000256" key="10">
    <source>
        <dbReference type="ARBA" id="ARBA00023163"/>
    </source>
</evidence>
<dbReference type="Proteomes" id="UP001054837">
    <property type="component" value="Unassembled WGS sequence"/>
</dbReference>
<keyword evidence="10" id="KW-0804">Transcription</keyword>
<dbReference type="EMBL" id="BPLQ01010182">
    <property type="protein sequence ID" value="GIY48991.1"/>
    <property type="molecule type" value="Genomic_DNA"/>
</dbReference>
<keyword evidence="8" id="KW-0805">Transcription regulation</keyword>
<dbReference type="Gene3D" id="3.30.160.60">
    <property type="entry name" value="Classic Zinc Finger"/>
    <property type="match status" value="5"/>
</dbReference>
<dbReference type="SUPFAM" id="SSF57667">
    <property type="entry name" value="beta-beta-alpha zinc fingers"/>
    <property type="match status" value="3"/>
</dbReference>
<dbReference type="GO" id="GO:0008270">
    <property type="term" value="F:zinc ion binding"/>
    <property type="evidence" value="ECO:0007669"/>
    <property type="project" value="UniProtKB-KW"/>
</dbReference>
<evidence type="ECO:0000256" key="12">
    <source>
        <dbReference type="PROSITE-ProRule" id="PRU00042"/>
    </source>
</evidence>
<dbReference type="PROSITE" id="PS00028">
    <property type="entry name" value="ZINC_FINGER_C2H2_1"/>
    <property type="match status" value="4"/>
</dbReference>
<keyword evidence="7" id="KW-0862">Zinc</keyword>
<evidence type="ECO:0000313" key="15">
    <source>
        <dbReference type="Proteomes" id="UP001054837"/>
    </source>
</evidence>
<comment type="function">
    <text evidence="1">May be involved in transcriptional regulation.</text>
</comment>
<evidence type="ECO:0000256" key="6">
    <source>
        <dbReference type="ARBA" id="ARBA00022771"/>
    </source>
</evidence>
<feature type="domain" description="C2H2-type" evidence="13">
    <location>
        <begin position="185"/>
        <end position="212"/>
    </location>
</feature>
<dbReference type="GO" id="GO:0000981">
    <property type="term" value="F:DNA-binding transcription factor activity, RNA polymerase II-specific"/>
    <property type="evidence" value="ECO:0007669"/>
    <property type="project" value="TreeGrafter"/>
</dbReference>
<evidence type="ECO:0000313" key="14">
    <source>
        <dbReference type="EMBL" id="GIY48991.1"/>
    </source>
</evidence>
<organism evidence="14 15">
    <name type="scientific">Caerostris darwini</name>
    <dbReference type="NCBI Taxonomy" id="1538125"/>
    <lineage>
        <taxon>Eukaryota</taxon>
        <taxon>Metazoa</taxon>
        <taxon>Ecdysozoa</taxon>
        <taxon>Arthropoda</taxon>
        <taxon>Chelicerata</taxon>
        <taxon>Arachnida</taxon>
        <taxon>Araneae</taxon>
        <taxon>Araneomorphae</taxon>
        <taxon>Entelegynae</taxon>
        <taxon>Araneoidea</taxon>
        <taxon>Araneidae</taxon>
        <taxon>Caerostris</taxon>
    </lineage>
</organism>
<comment type="caution">
    <text evidence="14">The sequence shown here is derived from an EMBL/GenBank/DDBJ whole genome shotgun (WGS) entry which is preliminary data.</text>
</comment>
<protein>
    <recommendedName>
        <fullName evidence="13">C2H2-type domain-containing protein</fullName>
    </recommendedName>
</protein>
<dbReference type="InterPro" id="IPR036236">
    <property type="entry name" value="Znf_C2H2_sf"/>
</dbReference>
<comment type="similarity">
    <text evidence="3">Belongs to the krueppel C2H2-type zinc-finger protein family.</text>
</comment>
<keyword evidence="5" id="KW-0677">Repeat</keyword>
<dbReference type="PROSITE" id="PS50157">
    <property type="entry name" value="ZINC_FINGER_C2H2_2"/>
    <property type="match status" value="5"/>
</dbReference>
<gene>
    <name evidence="14" type="ORF">CDAR_523711</name>
</gene>
<evidence type="ECO:0000256" key="2">
    <source>
        <dbReference type="ARBA" id="ARBA00004123"/>
    </source>
</evidence>
<evidence type="ECO:0000256" key="7">
    <source>
        <dbReference type="ARBA" id="ARBA00022833"/>
    </source>
</evidence>
<dbReference type="GO" id="GO:0005634">
    <property type="term" value="C:nucleus"/>
    <property type="evidence" value="ECO:0007669"/>
    <property type="project" value="UniProtKB-SubCell"/>
</dbReference>
<keyword evidence="4" id="KW-0479">Metal-binding</keyword>
<evidence type="ECO:0000256" key="5">
    <source>
        <dbReference type="ARBA" id="ARBA00022737"/>
    </source>
</evidence>
<dbReference type="FunFam" id="3.30.160.60:FF:000478">
    <property type="entry name" value="Zinc finger protein 133"/>
    <property type="match status" value="1"/>
</dbReference>
<keyword evidence="6 12" id="KW-0863">Zinc-finger</keyword>
<comment type="subcellular location">
    <subcellularLocation>
        <location evidence="2">Nucleus</location>
    </subcellularLocation>
</comment>
<dbReference type="PANTHER" id="PTHR23235">
    <property type="entry name" value="KRUEPPEL-LIKE TRANSCRIPTION FACTOR"/>
    <property type="match status" value="1"/>
</dbReference>
<keyword evidence="9" id="KW-0238">DNA-binding</keyword>
<dbReference type="GO" id="GO:0000978">
    <property type="term" value="F:RNA polymerase II cis-regulatory region sequence-specific DNA binding"/>
    <property type="evidence" value="ECO:0007669"/>
    <property type="project" value="TreeGrafter"/>
</dbReference>
<evidence type="ECO:0000256" key="9">
    <source>
        <dbReference type="ARBA" id="ARBA00023125"/>
    </source>
</evidence>
<evidence type="ECO:0000259" key="13">
    <source>
        <dbReference type="PROSITE" id="PS50157"/>
    </source>
</evidence>
<evidence type="ECO:0000256" key="1">
    <source>
        <dbReference type="ARBA" id="ARBA00003767"/>
    </source>
</evidence>
<dbReference type="InterPro" id="IPR013087">
    <property type="entry name" value="Znf_C2H2_type"/>
</dbReference>
<proteinExistence type="inferred from homology"/>
<reference evidence="14 15" key="1">
    <citation type="submission" date="2021-06" db="EMBL/GenBank/DDBJ databases">
        <title>Caerostris darwini draft genome.</title>
        <authorList>
            <person name="Kono N."/>
            <person name="Arakawa K."/>
        </authorList>
    </citation>
    <scope>NUCLEOTIDE SEQUENCE [LARGE SCALE GENOMIC DNA]</scope>
</reference>
<dbReference type="AlphaFoldDB" id="A0AAV4TV92"/>
<accession>A0AAV4TV92</accession>
<keyword evidence="15" id="KW-1185">Reference proteome</keyword>
<sequence>MEYQESPVGNIDAIKFKEDEYKSKHKKLADFSYGTAENLSNPSNATQIQNHQACNISTTSIVKESHATYKNHPEDMIPSINVNSSKNLDAPSGNPKKQLYKYCKDRKSYIPLTDHPEFLNPSRTFARPYKCNFCAKSYANKSHLSRHVRTHTDDKPYKCTECGKCFSTNSKLHVHFRTHTGEKPYSCGECGKCFSTNSQLHVHRRTHTSEKPYSSGECGKCFSTDGQLCVHFRTHSGEKPYLCRECGKGFAACSNLRVHIRTHTGENHMHVINAVKGIPKMSTSYVTCINTQMKREESAILVVQNSPLRTLLQLTSIYFITKDVSSSTSECVCWFSNKQDGWHKNL</sequence>